<keyword evidence="3" id="KW-1185">Reference proteome</keyword>
<feature type="compositionally biased region" description="Basic and acidic residues" evidence="1">
    <location>
        <begin position="25"/>
        <end position="34"/>
    </location>
</feature>
<sequence length="60" mass="6364">MGRGRAKAKQVKVARRLKYGSVGGDLERLRRELDVGPSPSQVPDGEEETQGGPDGSGGDR</sequence>
<gene>
    <name evidence="2" type="ORF">BJY14_000530</name>
</gene>
<name>A0A7Y9EBF7_9ACTN</name>
<comment type="caution">
    <text evidence="2">The sequence shown here is derived from an EMBL/GenBank/DDBJ whole genome shotgun (WGS) entry which is preliminary data.</text>
</comment>
<reference evidence="2 3" key="1">
    <citation type="submission" date="2020-07" db="EMBL/GenBank/DDBJ databases">
        <title>Sequencing the genomes of 1000 actinobacteria strains.</title>
        <authorList>
            <person name="Klenk H.-P."/>
        </authorList>
    </citation>
    <scope>NUCLEOTIDE SEQUENCE [LARGE SCALE GENOMIC DNA]</scope>
    <source>
        <strain evidence="2 3">DSM 40398</strain>
    </source>
</reference>
<feature type="region of interest" description="Disordered" evidence="1">
    <location>
        <begin position="21"/>
        <end position="60"/>
    </location>
</feature>
<dbReference type="InterPro" id="IPR021426">
    <property type="entry name" value="DUF3073"/>
</dbReference>
<accession>A0A7Y9EBF7</accession>
<organism evidence="2 3">
    <name type="scientific">Actinomadura luteofluorescens</name>
    <dbReference type="NCBI Taxonomy" id="46163"/>
    <lineage>
        <taxon>Bacteria</taxon>
        <taxon>Bacillati</taxon>
        <taxon>Actinomycetota</taxon>
        <taxon>Actinomycetes</taxon>
        <taxon>Streptosporangiales</taxon>
        <taxon>Thermomonosporaceae</taxon>
        <taxon>Actinomadura</taxon>
    </lineage>
</organism>
<dbReference type="Pfam" id="PF11273">
    <property type="entry name" value="DUF3073"/>
    <property type="match status" value="1"/>
</dbReference>
<proteinExistence type="predicted"/>
<evidence type="ECO:0000313" key="3">
    <source>
        <dbReference type="Proteomes" id="UP000529783"/>
    </source>
</evidence>
<evidence type="ECO:0000313" key="2">
    <source>
        <dbReference type="EMBL" id="NYD44547.1"/>
    </source>
</evidence>
<protein>
    <recommendedName>
        <fullName evidence="4">DUF3073 family protein</fullName>
    </recommendedName>
</protein>
<evidence type="ECO:0008006" key="4">
    <source>
        <dbReference type="Google" id="ProtNLM"/>
    </source>
</evidence>
<dbReference type="RefSeq" id="WP_179842112.1">
    <property type="nucleotide sequence ID" value="NZ_JACCBA010000001.1"/>
</dbReference>
<dbReference type="AlphaFoldDB" id="A0A7Y9EBF7"/>
<evidence type="ECO:0000256" key="1">
    <source>
        <dbReference type="SAM" id="MobiDB-lite"/>
    </source>
</evidence>
<dbReference type="Proteomes" id="UP000529783">
    <property type="component" value="Unassembled WGS sequence"/>
</dbReference>
<dbReference type="EMBL" id="JACCBA010000001">
    <property type="protein sequence ID" value="NYD44547.1"/>
    <property type="molecule type" value="Genomic_DNA"/>
</dbReference>